<evidence type="ECO:0000313" key="2">
    <source>
        <dbReference type="Proteomes" id="UP000076858"/>
    </source>
</evidence>
<keyword evidence="2" id="KW-1185">Reference proteome</keyword>
<evidence type="ECO:0000313" key="1">
    <source>
        <dbReference type="EMBL" id="KZR95922.1"/>
    </source>
</evidence>
<comment type="caution">
    <text evidence="1">The sequence shown here is derived from an EMBL/GenBank/DDBJ whole genome shotgun (WGS) entry which is preliminary data.</text>
</comment>
<name>A0A164DM10_9CRUS</name>
<organism evidence="1 2">
    <name type="scientific">Daphnia magna</name>
    <dbReference type="NCBI Taxonomy" id="35525"/>
    <lineage>
        <taxon>Eukaryota</taxon>
        <taxon>Metazoa</taxon>
        <taxon>Ecdysozoa</taxon>
        <taxon>Arthropoda</taxon>
        <taxon>Crustacea</taxon>
        <taxon>Branchiopoda</taxon>
        <taxon>Diplostraca</taxon>
        <taxon>Cladocera</taxon>
        <taxon>Anomopoda</taxon>
        <taxon>Daphniidae</taxon>
        <taxon>Daphnia</taxon>
    </lineage>
</organism>
<dbReference type="EMBL" id="LRGB01026732">
    <property type="protein sequence ID" value="KZR95922.1"/>
    <property type="molecule type" value="Genomic_DNA"/>
</dbReference>
<dbReference type="AlphaFoldDB" id="A0A164DM10"/>
<feature type="non-terminal residue" evidence="1">
    <location>
        <position position="1"/>
    </location>
</feature>
<accession>A0A164DM10</accession>
<feature type="non-terminal residue" evidence="1">
    <location>
        <position position="84"/>
    </location>
</feature>
<sequence length="84" mass="9317">TFRVLGTVVFTEEKTQHTVASCSYQNTPTDPNVFDEALGEIPSKEKQALLELLENHAHLFAFKTEYLGKTGLVKHTIDTQGKGP</sequence>
<proteinExistence type="predicted"/>
<protein>
    <submittedName>
        <fullName evidence="1">Uncharacterized protein</fullName>
    </submittedName>
</protein>
<gene>
    <name evidence="1" type="ORF">APZ42_010022</name>
</gene>
<reference evidence="1 2" key="1">
    <citation type="submission" date="2016-03" db="EMBL/GenBank/DDBJ databases">
        <title>EvidentialGene: Evidence-directed Construction of Genes on Genomes.</title>
        <authorList>
            <person name="Gilbert D.G."/>
            <person name="Choi J.-H."/>
            <person name="Mockaitis K."/>
            <person name="Colbourne J."/>
            <person name="Pfrender M."/>
        </authorList>
    </citation>
    <scope>NUCLEOTIDE SEQUENCE [LARGE SCALE GENOMIC DNA]</scope>
    <source>
        <strain evidence="1 2">Xinb3</strain>
        <tissue evidence="1">Complete organism</tissue>
    </source>
</reference>
<dbReference type="Proteomes" id="UP000076858">
    <property type="component" value="Unassembled WGS sequence"/>
</dbReference>